<protein>
    <submittedName>
        <fullName evidence="2">Uncharacterized protein</fullName>
    </submittedName>
</protein>
<comment type="caution">
    <text evidence="2">The sequence shown here is derived from an EMBL/GenBank/DDBJ whole genome shotgun (WGS) entry which is preliminary data.</text>
</comment>
<dbReference type="AlphaFoldDB" id="A0A1J4KE69"/>
<dbReference type="VEuPathDB" id="TrichDB:TRFO_05041"/>
<feature type="transmembrane region" description="Helical" evidence="1">
    <location>
        <begin position="96"/>
        <end position="114"/>
    </location>
</feature>
<keyword evidence="3" id="KW-1185">Reference proteome</keyword>
<feature type="transmembrane region" description="Helical" evidence="1">
    <location>
        <begin position="12"/>
        <end position="45"/>
    </location>
</feature>
<name>A0A1J4KE69_9EUKA</name>
<keyword evidence="1" id="KW-0812">Transmembrane</keyword>
<keyword evidence="1" id="KW-1133">Transmembrane helix</keyword>
<proteinExistence type="predicted"/>
<sequence>MARTKLNFATKLFNFIILVAGGSFTTIFAVAGILCSISALIAISIENRIFFQRLCRFVGIVICIFGFLLPFRHISLFATALCCWWALLLFQTIKQYQFYQGMAAIALSLIFWSNNARHENSLAQNVADFVLFVVLPSVFMLVCLSRTGNLLGDTGSHSKQPVIPLEAWFAKLGNLVKTIIPPTN</sequence>
<evidence type="ECO:0000256" key="1">
    <source>
        <dbReference type="SAM" id="Phobius"/>
    </source>
</evidence>
<gene>
    <name evidence="2" type="ORF">TRFO_05041</name>
</gene>
<accession>A0A1J4KE69</accession>
<reference evidence="2" key="1">
    <citation type="submission" date="2016-10" db="EMBL/GenBank/DDBJ databases">
        <authorList>
            <person name="Benchimol M."/>
            <person name="Almeida L.G."/>
            <person name="Vasconcelos A.T."/>
            <person name="Perreira-Neves A."/>
            <person name="Rosa I.A."/>
            <person name="Tasca T."/>
            <person name="Bogo M.R."/>
            <person name="de Souza W."/>
        </authorList>
    </citation>
    <scope>NUCLEOTIDE SEQUENCE [LARGE SCALE GENOMIC DNA]</scope>
    <source>
        <strain evidence="2">K</strain>
    </source>
</reference>
<feature type="transmembrane region" description="Helical" evidence="1">
    <location>
        <begin position="57"/>
        <end position="90"/>
    </location>
</feature>
<feature type="transmembrane region" description="Helical" evidence="1">
    <location>
        <begin position="126"/>
        <end position="147"/>
    </location>
</feature>
<dbReference type="RefSeq" id="XP_068361062.1">
    <property type="nucleotide sequence ID" value="XM_068492255.1"/>
</dbReference>
<evidence type="ECO:0000313" key="2">
    <source>
        <dbReference type="EMBL" id="OHT07926.1"/>
    </source>
</evidence>
<dbReference type="EMBL" id="MLAK01000682">
    <property type="protein sequence ID" value="OHT07926.1"/>
    <property type="molecule type" value="Genomic_DNA"/>
</dbReference>
<evidence type="ECO:0000313" key="3">
    <source>
        <dbReference type="Proteomes" id="UP000179807"/>
    </source>
</evidence>
<keyword evidence="1" id="KW-0472">Membrane</keyword>
<dbReference type="GeneID" id="94826959"/>
<dbReference type="Proteomes" id="UP000179807">
    <property type="component" value="Unassembled WGS sequence"/>
</dbReference>
<organism evidence="2 3">
    <name type="scientific">Tritrichomonas foetus</name>
    <dbReference type="NCBI Taxonomy" id="1144522"/>
    <lineage>
        <taxon>Eukaryota</taxon>
        <taxon>Metamonada</taxon>
        <taxon>Parabasalia</taxon>
        <taxon>Tritrichomonadida</taxon>
        <taxon>Tritrichomonadidae</taxon>
        <taxon>Tritrichomonas</taxon>
    </lineage>
</organism>